<feature type="transmembrane region" description="Helical" evidence="9">
    <location>
        <begin position="365"/>
        <end position="390"/>
    </location>
</feature>
<evidence type="ECO:0000256" key="7">
    <source>
        <dbReference type="ARBA" id="ARBA00023136"/>
    </source>
</evidence>
<evidence type="ECO:0000256" key="8">
    <source>
        <dbReference type="SAM" id="MobiDB-lite"/>
    </source>
</evidence>
<proteinExistence type="inferred from homology"/>
<dbReference type="InterPro" id="IPR023298">
    <property type="entry name" value="ATPase_P-typ_TM_dom_sf"/>
</dbReference>
<evidence type="ECO:0000256" key="3">
    <source>
        <dbReference type="ARBA" id="ARBA00022448"/>
    </source>
</evidence>
<evidence type="ECO:0000256" key="6">
    <source>
        <dbReference type="ARBA" id="ARBA00022989"/>
    </source>
</evidence>
<keyword evidence="4 9" id="KW-0812">Transmembrane</keyword>
<dbReference type="Proteomes" id="UP000281677">
    <property type="component" value="Unassembled WGS sequence"/>
</dbReference>
<dbReference type="Pfam" id="PF01490">
    <property type="entry name" value="Aa_trans"/>
    <property type="match status" value="1"/>
</dbReference>
<feature type="compositionally biased region" description="Polar residues" evidence="8">
    <location>
        <begin position="151"/>
        <end position="161"/>
    </location>
</feature>
<dbReference type="VEuPathDB" id="FungiDB:BTJ68_05834"/>
<comment type="caution">
    <text evidence="12">The sequence shown here is derived from an EMBL/GenBank/DDBJ whole genome shotgun (WGS) entry which is preliminary data.</text>
</comment>
<evidence type="ECO:0000256" key="5">
    <source>
        <dbReference type="ARBA" id="ARBA00022970"/>
    </source>
</evidence>
<evidence type="ECO:0000313" key="13">
    <source>
        <dbReference type="Proteomes" id="UP000281677"/>
    </source>
</evidence>
<evidence type="ECO:0000259" key="11">
    <source>
        <dbReference type="Pfam" id="PF01490"/>
    </source>
</evidence>
<comment type="similarity">
    <text evidence="2">Belongs to the amino acid/polyamine transporter 2 family.</text>
</comment>
<dbReference type="AlphaFoldDB" id="A0A3M7I2R5"/>
<feature type="transmembrane region" description="Helical" evidence="9">
    <location>
        <begin position="549"/>
        <end position="566"/>
    </location>
</feature>
<dbReference type="GO" id="GO:0005774">
    <property type="term" value="C:vacuolar membrane"/>
    <property type="evidence" value="ECO:0007669"/>
    <property type="project" value="TreeGrafter"/>
</dbReference>
<feature type="transmembrane region" description="Helical" evidence="9">
    <location>
        <begin position="451"/>
        <end position="471"/>
    </location>
</feature>
<feature type="transmembrane region" description="Helical" evidence="9">
    <location>
        <begin position="572"/>
        <end position="594"/>
    </location>
</feature>
<feature type="compositionally biased region" description="Basic and acidic residues" evidence="8">
    <location>
        <begin position="113"/>
        <end position="134"/>
    </location>
</feature>
<protein>
    <recommendedName>
        <fullName evidence="11">Amino acid transporter transmembrane domain-containing protein</fullName>
    </recommendedName>
</protein>
<feature type="transmembrane region" description="Helical" evidence="9">
    <location>
        <begin position="410"/>
        <end position="431"/>
    </location>
</feature>
<dbReference type="InterPro" id="IPR013057">
    <property type="entry name" value="AA_transpt_TM"/>
</dbReference>
<dbReference type="OrthoDB" id="655540at2759"/>
<organism evidence="12 13">
    <name type="scientific">Hortaea werneckii</name>
    <name type="common">Black yeast</name>
    <name type="synonym">Cladosporium werneckii</name>
    <dbReference type="NCBI Taxonomy" id="91943"/>
    <lineage>
        <taxon>Eukaryota</taxon>
        <taxon>Fungi</taxon>
        <taxon>Dikarya</taxon>
        <taxon>Ascomycota</taxon>
        <taxon>Pezizomycotina</taxon>
        <taxon>Dothideomycetes</taxon>
        <taxon>Dothideomycetidae</taxon>
        <taxon>Mycosphaerellales</taxon>
        <taxon>Teratosphaeriaceae</taxon>
        <taxon>Hortaea</taxon>
    </lineage>
</organism>
<keyword evidence="6 9" id="KW-1133">Transmembrane helix</keyword>
<dbReference type="SUPFAM" id="SSF81665">
    <property type="entry name" value="Calcium ATPase, transmembrane domain M"/>
    <property type="match status" value="1"/>
</dbReference>
<keyword evidence="7 9" id="KW-0472">Membrane</keyword>
<keyword evidence="3" id="KW-0813">Transport</keyword>
<feature type="transmembrane region" description="Helical" evidence="9">
    <location>
        <begin position="259"/>
        <end position="280"/>
    </location>
</feature>
<feature type="transmembrane region" description="Helical" evidence="9">
    <location>
        <begin position="606"/>
        <end position="626"/>
    </location>
</feature>
<dbReference type="GO" id="GO:0015179">
    <property type="term" value="F:L-amino acid transmembrane transporter activity"/>
    <property type="evidence" value="ECO:0007669"/>
    <property type="project" value="TreeGrafter"/>
</dbReference>
<dbReference type="PANTHER" id="PTHR22950:SF692">
    <property type="entry name" value="TRANSMEMBRANE AMINO ACID TRANSPORTER FAMILY PROTEIN"/>
    <property type="match status" value="1"/>
</dbReference>
<reference evidence="12 13" key="1">
    <citation type="journal article" date="2018" name="BMC Genomics">
        <title>Genomic evidence for intraspecific hybridization in a clonal and extremely halotolerant yeast.</title>
        <authorList>
            <person name="Gostincar C."/>
            <person name="Stajich J.E."/>
            <person name="Zupancic J."/>
            <person name="Zalar P."/>
            <person name="Gunde-Cimerman N."/>
        </authorList>
    </citation>
    <scope>NUCLEOTIDE SEQUENCE [LARGE SCALE GENOMIC DNA]</scope>
    <source>
        <strain evidence="12 13">EXF-120</strain>
    </source>
</reference>
<name>A0A3M7I2R5_HORWE</name>
<feature type="signal peptide" evidence="10">
    <location>
        <begin position="1"/>
        <end position="19"/>
    </location>
</feature>
<evidence type="ECO:0000256" key="4">
    <source>
        <dbReference type="ARBA" id="ARBA00022692"/>
    </source>
</evidence>
<keyword evidence="10" id="KW-0732">Signal</keyword>
<accession>A0A3M7I2R5</accession>
<dbReference type="PANTHER" id="PTHR22950">
    <property type="entry name" value="AMINO ACID TRANSPORTER"/>
    <property type="match status" value="1"/>
</dbReference>
<keyword evidence="5" id="KW-0029">Amino-acid transport</keyword>
<feature type="region of interest" description="Disordered" evidence="8">
    <location>
        <begin position="80"/>
        <end position="209"/>
    </location>
</feature>
<feature type="domain" description="Amino acid transporter transmembrane" evidence="11">
    <location>
        <begin position="231"/>
        <end position="624"/>
    </location>
</feature>
<evidence type="ECO:0000313" key="12">
    <source>
        <dbReference type="EMBL" id="RMZ19877.1"/>
    </source>
</evidence>
<feature type="compositionally biased region" description="Basic and acidic residues" evidence="8">
    <location>
        <begin position="170"/>
        <end position="180"/>
    </location>
</feature>
<feature type="transmembrane region" description="Helical" evidence="9">
    <location>
        <begin position="310"/>
        <end position="332"/>
    </location>
</feature>
<comment type="subcellular location">
    <subcellularLocation>
        <location evidence="1">Membrane</location>
        <topology evidence="1">Multi-pass membrane protein</topology>
    </subcellularLocation>
</comment>
<gene>
    <name evidence="12" type="ORF">D0859_16126</name>
</gene>
<evidence type="ECO:0000256" key="9">
    <source>
        <dbReference type="SAM" id="Phobius"/>
    </source>
</evidence>
<feature type="chain" id="PRO_5018085090" description="Amino acid transporter transmembrane domain-containing protein" evidence="10">
    <location>
        <begin position="20"/>
        <end position="640"/>
    </location>
</feature>
<evidence type="ECO:0000256" key="2">
    <source>
        <dbReference type="ARBA" id="ARBA00008066"/>
    </source>
</evidence>
<feature type="compositionally biased region" description="Basic and acidic residues" evidence="8">
    <location>
        <begin position="187"/>
        <end position="209"/>
    </location>
</feature>
<evidence type="ECO:0000256" key="10">
    <source>
        <dbReference type="SAM" id="SignalP"/>
    </source>
</evidence>
<evidence type="ECO:0000256" key="1">
    <source>
        <dbReference type="ARBA" id="ARBA00004141"/>
    </source>
</evidence>
<sequence>MPDPAHGRLIAVGISLLLSRVPLNLYPCTPPLLLKSSLTRGTVSPKMANLNSLEAFTRSIRRAANFRSLQPIIPTRLLNDEEQQQQQQQQITPTHRHRQHEEVPVEQQTDEAAAERDDSQFPGKMRDLHDHSDQDVQAGHSEESPLLGANNGKTQPSTTDESGFVPLRSKLNDPARRRVQELSQARENSRAAEQKKDDHGGKDHQEEREPLLVQRILRDDDGTWTEIILGQSTLPQTIFNSSNVLIGVGMLSLPLGIRYAGWVIGLGLLLFSALVTKYTASLLAKCLDVDCSLANFADIAFVAYGEPGRLATSALFTLELTAACISLVVLFADSLKTLVDGMTDVQGKVLCGCILAPLNFLPMRWLSLTSFLGVFCGIGLIGCTILAGVLKPTSPGSLLQTATTTAFPEQWRALPLSFGLIMAVWGGHSVFPNIYRDMRHPQKYEHGLKLIFGFVTSVDLVMAIIGYLMYGRRTKDEISTNLLTVQEYPEALHVVVLILVAIIPLTKFPLNCSPIISTLEVLSRIDPRAASVKPNRFNQSTFLTKTLRAVFRIGVTCTIVLLAILVPSFEVISAIMGAAFCFLICVILPVTFHLKMFGREISRREMLCNWALIIGSAILGIAGTVWEFLPKEWMGLGKVH</sequence>
<dbReference type="EMBL" id="QWIT01000912">
    <property type="protein sequence ID" value="RMZ19877.1"/>
    <property type="molecule type" value="Genomic_DNA"/>
</dbReference>